<dbReference type="Gene3D" id="3.40.109.10">
    <property type="entry name" value="NADH Oxidase"/>
    <property type="match status" value="1"/>
</dbReference>
<dbReference type="InterPro" id="IPR000415">
    <property type="entry name" value="Nitroreductase-like"/>
</dbReference>
<organism evidence="4 5">
    <name type="scientific">Tractidigestivibacter scatoligenes</name>
    <name type="common">Olsenella scatoligenes</name>
    <dbReference type="NCBI Taxonomy" id="1299998"/>
    <lineage>
        <taxon>Bacteria</taxon>
        <taxon>Bacillati</taxon>
        <taxon>Actinomycetota</taxon>
        <taxon>Coriobacteriia</taxon>
        <taxon>Coriobacteriales</taxon>
        <taxon>Atopobiaceae</taxon>
        <taxon>Tractidigestivibacter</taxon>
    </lineage>
</organism>
<name>A0A117J410_TRASO</name>
<protein>
    <submittedName>
        <fullName evidence="4">Diguanylate cyclase</fullName>
    </submittedName>
</protein>
<dbReference type="Pfam" id="PF00881">
    <property type="entry name" value="Nitroreductase"/>
    <property type="match status" value="1"/>
</dbReference>
<reference evidence="4 5" key="1">
    <citation type="submission" date="2015-12" db="EMBL/GenBank/DDBJ databases">
        <title>Draft Genome Sequence of Olsenella scatoligenes SK9K4T; a Producer of 3-Methylindole- (skatole) and 4-Methylphenol- (p-cresol) Isolated from Pig Feces.</title>
        <authorList>
            <person name="Li X."/>
            <person name="Borg B."/>
            <person name="Canibe N."/>
        </authorList>
    </citation>
    <scope>NUCLEOTIDE SEQUENCE [LARGE SCALE GENOMIC DNA]</scope>
    <source>
        <strain evidence="4 5">SK9K4</strain>
    </source>
</reference>
<evidence type="ECO:0000313" key="5">
    <source>
        <dbReference type="Proteomes" id="UP000054078"/>
    </source>
</evidence>
<dbReference type="RefSeq" id="WP_059055856.1">
    <property type="nucleotide sequence ID" value="NZ_LOJF01000012.1"/>
</dbReference>
<dbReference type="InterPro" id="IPR029479">
    <property type="entry name" value="Nitroreductase"/>
</dbReference>
<dbReference type="PANTHER" id="PTHR43673:SF10">
    <property type="entry name" value="NADH DEHYDROGENASE_NAD(P)H NITROREDUCTASE XCC3605-RELATED"/>
    <property type="match status" value="1"/>
</dbReference>
<dbReference type="CDD" id="cd02136">
    <property type="entry name" value="PnbA_NfnB-like"/>
    <property type="match status" value="1"/>
</dbReference>
<sequence>MNEVEKCIRERRSTPRFKRVPVARELVERVIEAGLWAPSGMNKQSPIIVAVTNRKLRDELAEENRRIMGAPEGMDPFYGAPVVLVVLASASVPTRVYDGSATIENMLLAAQSLGLGGHWIHRAKEEFEEPRYKELLASLGVQGDYEGIGHVVIGYPDAEKSQPARKDGRVFWAE</sequence>
<dbReference type="AlphaFoldDB" id="A0A117J410"/>
<dbReference type="GO" id="GO:0016491">
    <property type="term" value="F:oxidoreductase activity"/>
    <property type="evidence" value="ECO:0007669"/>
    <property type="project" value="UniProtKB-KW"/>
</dbReference>
<accession>A0A117J410</accession>
<dbReference type="PANTHER" id="PTHR43673">
    <property type="entry name" value="NAD(P)H NITROREDUCTASE YDGI-RELATED"/>
    <property type="match status" value="1"/>
</dbReference>
<dbReference type="Proteomes" id="UP000054078">
    <property type="component" value="Unassembled WGS sequence"/>
</dbReference>
<dbReference type="EMBL" id="LOJF01000012">
    <property type="protein sequence ID" value="KUH57626.1"/>
    <property type="molecule type" value="Genomic_DNA"/>
</dbReference>
<evidence type="ECO:0000256" key="2">
    <source>
        <dbReference type="ARBA" id="ARBA00023002"/>
    </source>
</evidence>
<dbReference type="SUPFAM" id="SSF55469">
    <property type="entry name" value="FMN-dependent nitroreductase-like"/>
    <property type="match status" value="1"/>
</dbReference>
<dbReference type="OrthoDB" id="3181400at2"/>
<dbReference type="STRING" id="1299998.AUL39_09930"/>
<comment type="caution">
    <text evidence="4">The sequence shown here is derived from an EMBL/GenBank/DDBJ whole genome shotgun (WGS) entry which is preliminary data.</text>
</comment>
<evidence type="ECO:0000259" key="3">
    <source>
        <dbReference type="Pfam" id="PF00881"/>
    </source>
</evidence>
<keyword evidence="2" id="KW-0560">Oxidoreductase</keyword>
<keyword evidence="5" id="KW-1185">Reference proteome</keyword>
<gene>
    <name evidence="4" type="ORF">AUL39_09930</name>
</gene>
<evidence type="ECO:0000256" key="1">
    <source>
        <dbReference type="ARBA" id="ARBA00007118"/>
    </source>
</evidence>
<proteinExistence type="inferred from homology"/>
<comment type="similarity">
    <text evidence="1">Belongs to the nitroreductase family.</text>
</comment>
<feature type="domain" description="Nitroreductase" evidence="3">
    <location>
        <begin position="8"/>
        <end position="155"/>
    </location>
</feature>
<evidence type="ECO:0000313" key="4">
    <source>
        <dbReference type="EMBL" id="KUH57626.1"/>
    </source>
</evidence>